<accession>A0A1I7SN16</accession>
<feature type="domain" description="Peptidase M13 C-terminal" evidence="2">
    <location>
        <begin position="4"/>
        <end position="175"/>
    </location>
</feature>
<dbReference type="InterPro" id="IPR024079">
    <property type="entry name" value="MetalloPept_cat_dom_sf"/>
</dbReference>
<dbReference type="Gene3D" id="3.40.390.10">
    <property type="entry name" value="Collagenase (Catalytic Domain)"/>
    <property type="match status" value="1"/>
</dbReference>
<evidence type="ECO:0000256" key="1">
    <source>
        <dbReference type="ARBA" id="ARBA00007357"/>
    </source>
</evidence>
<dbReference type="WBParaSite" id="BXY_1445200.1">
    <property type="protein sequence ID" value="BXY_1445200.1"/>
    <property type="gene ID" value="BXY_1445200"/>
</dbReference>
<dbReference type="InterPro" id="IPR000718">
    <property type="entry name" value="Peptidase_M13"/>
</dbReference>
<evidence type="ECO:0000313" key="3">
    <source>
        <dbReference type="Proteomes" id="UP000095284"/>
    </source>
</evidence>
<name>A0A1I7SN16_BURXY</name>
<protein>
    <submittedName>
        <fullName evidence="4">Peptidase_M13 domain-containing protein</fullName>
    </submittedName>
</protein>
<dbReference type="GO" id="GO:0005886">
    <property type="term" value="C:plasma membrane"/>
    <property type="evidence" value="ECO:0007669"/>
    <property type="project" value="TreeGrafter"/>
</dbReference>
<evidence type="ECO:0000259" key="2">
    <source>
        <dbReference type="Pfam" id="PF01431"/>
    </source>
</evidence>
<evidence type="ECO:0000313" key="4">
    <source>
        <dbReference type="WBParaSite" id="BXY_1445200.1"/>
    </source>
</evidence>
<sequence>STIYMDNHLIYFFFGAVDFPDYDVDFPASLDFSGTGFLMAKALSETYGTEFLKSDKDPDKEHRARWDCITKLYRQECDAQELCVLDQVAAHVGIRLAYSSYFALGNMSEPRLIPQFSNKQLFFINLAQTLRVWSMYRRLPDPVRVWGSIANFKGFAEAFGCPVGSKYNLPADKRCNIFDFDVDSPSFTTTTTTTTTT</sequence>
<dbReference type="AlphaFoldDB" id="A0A1I7SN16"/>
<dbReference type="PANTHER" id="PTHR11733:SF167">
    <property type="entry name" value="FI17812P1-RELATED"/>
    <property type="match status" value="1"/>
</dbReference>
<dbReference type="SUPFAM" id="SSF55486">
    <property type="entry name" value="Metalloproteases ('zincins'), catalytic domain"/>
    <property type="match status" value="1"/>
</dbReference>
<comment type="similarity">
    <text evidence="1">Belongs to the peptidase M13 family.</text>
</comment>
<dbReference type="Pfam" id="PF01431">
    <property type="entry name" value="Peptidase_M13"/>
    <property type="match status" value="1"/>
</dbReference>
<dbReference type="GO" id="GO:0016485">
    <property type="term" value="P:protein processing"/>
    <property type="evidence" value="ECO:0007669"/>
    <property type="project" value="TreeGrafter"/>
</dbReference>
<dbReference type="GO" id="GO:0004222">
    <property type="term" value="F:metalloendopeptidase activity"/>
    <property type="evidence" value="ECO:0007669"/>
    <property type="project" value="InterPro"/>
</dbReference>
<proteinExistence type="inferred from homology"/>
<dbReference type="InterPro" id="IPR018497">
    <property type="entry name" value="Peptidase_M13_C"/>
</dbReference>
<organism evidence="3 4">
    <name type="scientific">Bursaphelenchus xylophilus</name>
    <name type="common">Pinewood nematode worm</name>
    <name type="synonym">Aphelenchoides xylophilus</name>
    <dbReference type="NCBI Taxonomy" id="6326"/>
    <lineage>
        <taxon>Eukaryota</taxon>
        <taxon>Metazoa</taxon>
        <taxon>Ecdysozoa</taxon>
        <taxon>Nematoda</taxon>
        <taxon>Chromadorea</taxon>
        <taxon>Rhabditida</taxon>
        <taxon>Tylenchina</taxon>
        <taxon>Tylenchomorpha</taxon>
        <taxon>Aphelenchoidea</taxon>
        <taxon>Aphelenchoididae</taxon>
        <taxon>Bursaphelenchus</taxon>
    </lineage>
</organism>
<dbReference type="PROSITE" id="PS51885">
    <property type="entry name" value="NEPRILYSIN"/>
    <property type="match status" value="1"/>
</dbReference>
<dbReference type="Proteomes" id="UP000095284">
    <property type="component" value="Unplaced"/>
</dbReference>
<reference evidence="4" key="1">
    <citation type="submission" date="2016-11" db="UniProtKB">
        <authorList>
            <consortium name="WormBaseParasite"/>
        </authorList>
    </citation>
    <scope>IDENTIFICATION</scope>
</reference>
<dbReference type="PANTHER" id="PTHR11733">
    <property type="entry name" value="ZINC METALLOPROTEASE FAMILY M13 NEPRILYSIN-RELATED"/>
    <property type="match status" value="1"/>
</dbReference>